<feature type="transmembrane region" description="Helical" evidence="8">
    <location>
        <begin position="216"/>
        <end position="238"/>
    </location>
</feature>
<feature type="transmembrane region" description="Helical" evidence="8">
    <location>
        <begin position="141"/>
        <end position="161"/>
    </location>
</feature>
<evidence type="ECO:0000313" key="10">
    <source>
        <dbReference type="Proteomes" id="UP000665561"/>
    </source>
</evidence>
<gene>
    <name evidence="9" type="ORF">GT019_16575</name>
</gene>
<feature type="transmembrane region" description="Helical" evidence="8">
    <location>
        <begin position="7"/>
        <end position="30"/>
    </location>
</feature>
<evidence type="ECO:0000256" key="6">
    <source>
        <dbReference type="ARBA" id="ARBA00022989"/>
    </source>
</evidence>
<dbReference type="NCBIfam" id="TIGR00912">
    <property type="entry name" value="2A0309"/>
    <property type="match status" value="1"/>
</dbReference>
<dbReference type="PANTHER" id="PTHR34975:SF2">
    <property type="entry name" value="SPORE GERMINATION PROTEIN A2"/>
    <property type="match status" value="1"/>
</dbReference>
<feature type="transmembrane region" description="Helical" evidence="8">
    <location>
        <begin position="331"/>
        <end position="351"/>
    </location>
</feature>
<feature type="transmembrane region" description="Helical" evidence="8">
    <location>
        <begin position="267"/>
        <end position="291"/>
    </location>
</feature>
<evidence type="ECO:0000256" key="2">
    <source>
        <dbReference type="ARBA" id="ARBA00007998"/>
    </source>
</evidence>
<feature type="transmembrane region" description="Helical" evidence="8">
    <location>
        <begin position="77"/>
        <end position="98"/>
    </location>
</feature>
<evidence type="ECO:0000256" key="1">
    <source>
        <dbReference type="ARBA" id="ARBA00004141"/>
    </source>
</evidence>
<sequence length="361" mass="40216">MKLSGYQLFWLIFTMAFGMTALFTVSLPIAVAKQDAWLSTVLAALISLFTTFVAVRLSLLYPGQTFIEYSQVILGRWLGKIMLLSYLATWVSLTGIILREYADFVYLALFDSTPLWIVILVMLGASVYVTCSGGLRGIGRCGEIIGPISVVGCLLIIIFSVNDWDWLRLLPVYANTGLLPIAKGSLLPASFLGESFIVVMLIAFMPKPRRAQISALLGVAAASAAVLAMTLIVVMTFGPNIPARLIYPLYSAVTYISVMEFIQNIDVLAVLLWIVAIFIKLSLYLFVTSYGSAQFFGIKRWKNTIWFIVPMVFVISLLPRNFDIEMIYTKFWLAVIYPISLVGIPLLLWMVGSLRKRTLSH</sequence>
<protein>
    <submittedName>
        <fullName evidence="9">Endospore germination permease</fullName>
    </submittedName>
</protein>
<dbReference type="InterPro" id="IPR004761">
    <property type="entry name" value="Spore_GerAB"/>
</dbReference>
<feature type="transmembrane region" description="Helical" evidence="8">
    <location>
        <begin position="104"/>
        <end position="129"/>
    </location>
</feature>
<dbReference type="Proteomes" id="UP000665561">
    <property type="component" value="Unassembled WGS sequence"/>
</dbReference>
<comment type="similarity">
    <text evidence="2">Belongs to the amino acid-polyamine-organocation (APC) superfamily. Spore germination protein (SGP) (TC 2.A.3.9) family.</text>
</comment>
<evidence type="ECO:0000256" key="7">
    <source>
        <dbReference type="ARBA" id="ARBA00023136"/>
    </source>
</evidence>
<keyword evidence="7 8" id="KW-0472">Membrane</keyword>
<comment type="subcellular location">
    <subcellularLocation>
        <location evidence="1">Membrane</location>
        <topology evidence="1">Multi-pass membrane protein</topology>
    </subcellularLocation>
</comment>
<organism evidence="9 10">
    <name type="scientific">Paenibacillus glycinis</name>
    <dbReference type="NCBI Taxonomy" id="2697035"/>
    <lineage>
        <taxon>Bacteria</taxon>
        <taxon>Bacillati</taxon>
        <taxon>Bacillota</taxon>
        <taxon>Bacilli</taxon>
        <taxon>Bacillales</taxon>
        <taxon>Paenibacillaceae</taxon>
        <taxon>Paenibacillus</taxon>
    </lineage>
</organism>
<dbReference type="RefSeq" id="WP_161744300.1">
    <property type="nucleotide sequence ID" value="NZ_JAAAMV010000012.1"/>
</dbReference>
<feature type="transmembrane region" description="Helical" evidence="8">
    <location>
        <begin position="36"/>
        <end position="57"/>
    </location>
</feature>
<accession>A0ABW9XS68</accession>
<proteinExistence type="inferred from homology"/>
<feature type="transmembrane region" description="Helical" evidence="8">
    <location>
        <begin position="303"/>
        <end position="319"/>
    </location>
</feature>
<evidence type="ECO:0000256" key="5">
    <source>
        <dbReference type="ARBA" id="ARBA00022692"/>
    </source>
</evidence>
<evidence type="ECO:0000313" key="9">
    <source>
        <dbReference type="EMBL" id="NBD25498.1"/>
    </source>
</evidence>
<keyword evidence="10" id="KW-1185">Reference proteome</keyword>
<evidence type="ECO:0000256" key="3">
    <source>
        <dbReference type="ARBA" id="ARBA00022448"/>
    </source>
</evidence>
<comment type="caution">
    <text evidence="9">The sequence shown here is derived from an EMBL/GenBank/DDBJ whole genome shotgun (WGS) entry which is preliminary data.</text>
</comment>
<dbReference type="Gene3D" id="1.20.1740.10">
    <property type="entry name" value="Amino acid/polyamine transporter I"/>
    <property type="match status" value="1"/>
</dbReference>
<evidence type="ECO:0000256" key="8">
    <source>
        <dbReference type="SAM" id="Phobius"/>
    </source>
</evidence>
<keyword evidence="4" id="KW-0309">Germination</keyword>
<keyword evidence="3" id="KW-0813">Transport</keyword>
<dbReference type="PANTHER" id="PTHR34975">
    <property type="entry name" value="SPORE GERMINATION PROTEIN A2"/>
    <property type="match status" value="1"/>
</dbReference>
<evidence type="ECO:0000256" key="4">
    <source>
        <dbReference type="ARBA" id="ARBA00022544"/>
    </source>
</evidence>
<keyword evidence="6 8" id="KW-1133">Transmembrane helix</keyword>
<dbReference type="EMBL" id="JAAAMV010000012">
    <property type="protein sequence ID" value="NBD25498.1"/>
    <property type="molecule type" value="Genomic_DNA"/>
</dbReference>
<keyword evidence="5 8" id="KW-0812">Transmembrane</keyword>
<reference evidence="9 10" key="1">
    <citation type="submission" date="2020-01" db="EMBL/GenBank/DDBJ databases">
        <title>Paenibacillus soybeanensis sp. nov. isolated from the nodules of soybean (Glycine max(L.) Merr).</title>
        <authorList>
            <person name="Wang H."/>
        </authorList>
    </citation>
    <scope>NUCLEOTIDE SEQUENCE [LARGE SCALE GENOMIC DNA]</scope>
    <source>
        <strain evidence="9 10">T1</strain>
    </source>
</reference>
<name>A0ABW9XS68_9BACL</name>
<feature type="transmembrane region" description="Helical" evidence="8">
    <location>
        <begin position="181"/>
        <end position="204"/>
    </location>
</feature>
<dbReference type="Pfam" id="PF03845">
    <property type="entry name" value="Spore_permease"/>
    <property type="match status" value="1"/>
</dbReference>